<reference evidence="1 2" key="1">
    <citation type="submission" date="2021-04" db="EMBL/GenBank/DDBJ databases">
        <title>Whole-genome sequencing of Saccharopolyspora endophytica KCTC 19397.</title>
        <authorList>
            <person name="Ay H."/>
            <person name="Saygin H."/>
            <person name="Sahin N."/>
        </authorList>
    </citation>
    <scope>NUCLEOTIDE SEQUENCE [LARGE SCALE GENOMIC DNA]</scope>
    <source>
        <strain evidence="1 2">KCTC 19397</strain>
    </source>
</reference>
<protein>
    <submittedName>
        <fullName evidence="1">Uncharacterized protein</fullName>
    </submittedName>
</protein>
<comment type="caution">
    <text evidence="1">The sequence shown here is derived from an EMBL/GenBank/DDBJ whole genome shotgun (WGS) entry which is preliminary data.</text>
</comment>
<evidence type="ECO:0000313" key="1">
    <source>
        <dbReference type="EMBL" id="MBQ0928613.1"/>
    </source>
</evidence>
<organism evidence="1 2">
    <name type="scientific">Saccharopolyspora endophytica</name>
    <dbReference type="NCBI Taxonomy" id="543886"/>
    <lineage>
        <taxon>Bacteria</taxon>
        <taxon>Bacillati</taxon>
        <taxon>Actinomycetota</taxon>
        <taxon>Actinomycetes</taxon>
        <taxon>Pseudonocardiales</taxon>
        <taxon>Pseudonocardiaceae</taxon>
        <taxon>Saccharopolyspora</taxon>
    </lineage>
</organism>
<sequence length="143" mass="16379">MPTELERRIAAQISCLKVPSNTLPPHDDEPRWWRMTRIAMWPAAIRLAMLAGQWQLPDHIDGPVPETDVQLDSFLAGLYPPGEIIERWLQIVNRQPWDLTEREADQWLEERIPNCDEGLAVVERTYFSISPTFSAIATGDVSD</sequence>
<dbReference type="RefSeq" id="WP_210973618.1">
    <property type="nucleotide sequence ID" value="NZ_JAGPXE010000021.1"/>
</dbReference>
<accession>A0ABS5DQK8</accession>
<keyword evidence="2" id="KW-1185">Reference proteome</keyword>
<dbReference type="EMBL" id="JAGPXE010000021">
    <property type="protein sequence ID" value="MBQ0928613.1"/>
    <property type="molecule type" value="Genomic_DNA"/>
</dbReference>
<name>A0ABS5DQK8_9PSEU</name>
<gene>
    <name evidence="1" type="ORF">KBO27_32110</name>
</gene>
<evidence type="ECO:0000313" key="2">
    <source>
        <dbReference type="Proteomes" id="UP000674084"/>
    </source>
</evidence>
<proteinExistence type="predicted"/>
<dbReference type="Proteomes" id="UP000674084">
    <property type="component" value="Unassembled WGS sequence"/>
</dbReference>